<gene>
    <name evidence="7" type="ORF">SLEP1_g21333</name>
</gene>
<evidence type="ECO:0000256" key="2">
    <source>
        <dbReference type="ARBA" id="ARBA00023015"/>
    </source>
</evidence>
<organism evidence="7 8">
    <name type="scientific">Rubroshorea leprosula</name>
    <dbReference type="NCBI Taxonomy" id="152421"/>
    <lineage>
        <taxon>Eukaryota</taxon>
        <taxon>Viridiplantae</taxon>
        <taxon>Streptophyta</taxon>
        <taxon>Embryophyta</taxon>
        <taxon>Tracheophyta</taxon>
        <taxon>Spermatophyta</taxon>
        <taxon>Magnoliopsida</taxon>
        <taxon>eudicotyledons</taxon>
        <taxon>Gunneridae</taxon>
        <taxon>Pentapetalae</taxon>
        <taxon>rosids</taxon>
        <taxon>malvids</taxon>
        <taxon>Malvales</taxon>
        <taxon>Dipterocarpaceae</taxon>
        <taxon>Rubroshorea</taxon>
    </lineage>
</organism>
<proteinExistence type="predicted"/>
<sequence length="286" mass="32718">MALVSTQTLPYYSTSTGGKLTFPKHVVGKIGMLFHPKLQNERKAELKVFLEVPKEGSRPFEVTASLQKEGNGDRVVLLASGWKPIVRELQLKEGDTVSIFLLNNTEWTYLMAVTRAPEAKRVDEDVVPEEAPIRMEFDLNQPVQVQLEMEINLNQPNQPVCMEFDLNEPAYPHMEMDEDVVPEEAPIRMAFDLNQPVQLGMEINLNQLNPPVRMKFDLNEPAPAHMEMDEDVVPEEAPMRMEFDLNQPVQLDMENNLNQPNQPVRMEFDLNEPSPAHMEINLNDEE</sequence>
<keyword evidence="2" id="KW-0805">Transcription regulation</keyword>
<dbReference type="GO" id="GO:0003677">
    <property type="term" value="F:DNA binding"/>
    <property type="evidence" value="ECO:0007669"/>
    <property type="project" value="UniProtKB-KW"/>
</dbReference>
<evidence type="ECO:0000256" key="1">
    <source>
        <dbReference type="ARBA" id="ARBA00004123"/>
    </source>
</evidence>
<reference evidence="7 8" key="1">
    <citation type="journal article" date="2021" name="Commun. Biol.">
        <title>The genome of Shorea leprosula (Dipterocarpaceae) highlights the ecological relevance of drought in aseasonal tropical rainforests.</title>
        <authorList>
            <person name="Ng K.K.S."/>
            <person name="Kobayashi M.J."/>
            <person name="Fawcett J.A."/>
            <person name="Hatakeyama M."/>
            <person name="Paape T."/>
            <person name="Ng C.H."/>
            <person name="Ang C.C."/>
            <person name="Tnah L.H."/>
            <person name="Lee C.T."/>
            <person name="Nishiyama T."/>
            <person name="Sese J."/>
            <person name="O'Brien M.J."/>
            <person name="Copetti D."/>
            <person name="Mohd Noor M.I."/>
            <person name="Ong R.C."/>
            <person name="Putra M."/>
            <person name="Sireger I.Z."/>
            <person name="Indrioko S."/>
            <person name="Kosugi Y."/>
            <person name="Izuno A."/>
            <person name="Isagi Y."/>
            <person name="Lee S.L."/>
            <person name="Shimizu K.K."/>
        </authorList>
    </citation>
    <scope>NUCLEOTIDE SEQUENCE [LARGE SCALE GENOMIC DNA]</scope>
    <source>
        <strain evidence="7">214</strain>
    </source>
</reference>
<dbReference type="Gene3D" id="2.40.330.10">
    <property type="entry name" value="DNA-binding pseudobarrel domain"/>
    <property type="match status" value="1"/>
</dbReference>
<protein>
    <recommendedName>
        <fullName evidence="9">TF-B3 domain-containing protein</fullName>
    </recommendedName>
</protein>
<feature type="region of interest" description="Disordered" evidence="6">
    <location>
        <begin position="267"/>
        <end position="286"/>
    </location>
</feature>
<keyword evidence="8" id="KW-1185">Reference proteome</keyword>
<dbReference type="Proteomes" id="UP001054252">
    <property type="component" value="Unassembled WGS sequence"/>
</dbReference>
<dbReference type="CDD" id="cd10017">
    <property type="entry name" value="B3_DNA"/>
    <property type="match status" value="1"/>
</dbReference>
<dbReference type="GO" id="GO:0005634">
    <property type="term" value="C:nucleus"/>
    <property type="evidence" value="ECO:0007669"/>
    <property type="project" value="UniProtKB-SubCell"/>
</dbReference>
<evidence type="ECO:0000256" key="3">
    <source>
        <dbReference type="ARBA" id="ARBA00023125"/>
    </source>
</evidence>
<comment type="caution">
    <text evidence="7">The sequence shown here is derived from an EMBL/GenBank/DDBJ whole genome shotgun (WGS) entry which is preliminary data.</text>
</comment>
<keyword evidence="4" id="KW-0804">Transcription</keyword>
<evidence type="ECO:0000313" key="8">
    <source>
        <dbReference type="Proteomes" id="UP001054252"/>
    </source>
</evidence>
<name>A0AAV5JEQ8_9ROSI</name>
<evidence type="ECO:0000313" key="7">
    <source>
        <dbReference type="EMBL" id="GKV09899.1"/>
    </source>
</evidence>
<evidence type="ECO:0000256" key="6">
    <source>
        <dbReference type="SAM" id="MobiDB-lite"/>
    </source>
</evidence>
<keyword evidence="3" id="KW-0238">DNA-binding</keyword>
<dbReference type="AlphaFoldDB" id="A0AAV5JEQ8"/>
<accession>A0AAV5JEQ8</accession>
<dbReference type="SUPFAM" id="SSF101936">
    <property type="entry name" value="DNA-binding pseudobarrel domain"/>
    <property type="match status" value="1"/>
</dbReference>
<dbReference type="InterPro" id="IPR015300">
    <property type="entry name" value="DNA-bd_pseudobarrel_sf"/>
</dbReference>
<dbReference type="InterPro" id="IPR003340">
    <property type="entry name" value="B3_DNA-bd"/>
</dbReference>
<comment type="subcellular location">
    <subcellularLocation>
        <location evidence="1">Nucleus</location>
    </subcellularLocation>
</comment>
<evidence type="ECO:0008006" key="9">
    <source>
        <dbReference type="Google" id="ProtNLM"/>
    </source>
</evidence>
<evidence type="ECO:0000256" key="4">
    <source>
        <dbReference type="ARBA" id="ARBA00023163"/>
    </source>
</evidence>
<dbReference type="EMBL" id="BPVZ01000031">
    <property type="protein sequence ID" value="GKV09899.1"/>
    <property type="molecule type" value="Genomic_DNA"/>
</dbReference>
<evidence type="ECO:0000256" key="5">
    <source>
        <dbReference type="ARBA" id="ARBA00023242"/>
    </source>
</evidence>
<keyword evidence="5" id="KW-0539">Nucleus</keyword>